<comment type="caution">
    <text evidence="2">The sequence shown here is derived from an EMBL/GenBank/DDBJ whole genome shotgun (WGS) entry which is preliminary data.</text>
</comment>
<evidence type="ECO:0000256" key="1">
    <source>
        <dbReference type="SAM" id="Phobius"/>
    </source>
</evidence>
<keyword evidence="1" id="KW-1133">Transmembrane helix</keyword>
<name>E7RPZ8_9BACT</name>
<dbReference type="HOGENOM" id="CLU_3220234_0_0_10"/>
<evidence type="ECO:0000313" key="2">
    <source>
        <dbReference type="EMBL" id="EFZ37191.1"/>
    </source>
</evidence>
<keyword evidence="1" id="KW-0472">Membrane</keyword>
<proteinExistence type="predicted"/>
<keyword evidence="1" id="KW-0812">Transmembrane</keyword>
<dbReference type="Proteomes" id="UP000005580">
    <property type="component" value="Unassembled WGS sequence"/>
</dbReference>
<accession>E7RPZ8</accession>
<dbReference type="AlphaFoldDB" id="E7RPZ8"/>
<gene>
    <name evidence="2" type="ORF">HMPREF0663_11249</name>
</gene>
<reference evidence="2" key="1">
    <citation type="submission" date="2011-01" db="EMBL/GenBank/DDBJ databases">
        <authorList>
            <person name="Muzny D."/>
            <person name="Qin X."/>
            <person name="Buhay C."/>
            <person name="Dugan-Rocha S."/>
            <person name="Ding Y."/>
            <person name="Chen G."/>
            <person name="Hawes A."/>
            <person name="Holder M."/>
            <person name="Jhangiani S."/>
            <person name="Johnson A."/>
            <person name="Khan Z."/>
            <person name="Li Z."/>
            <person name="Liu W."/>
            <person name="Liu X."/>
            <person name="Perez L."/>
            <person name="Shen H."/>
            <person name="Wang Q."/>
            <person name="Watt J."/>
            <person name="Xi L."/>
            <person name="Xin Y."/>
            <person name="Zhou J."/>
            <person name="Deng J."/>
            <person name="Jiang H."/>
            <person name="Liu Y."/>
            <person name="Qu J."/>
            <person name="Song X.-Z."/>
            <person name="Zhang L."/>
            <person name="Villasana D."/>
            <person name="Johnson A."/>
            <person name="Liu J."/>
            <person name="Liyanage D."/>
            <person name="Lorensuhewa L."/>
            <person name="Robinson T."/>
            <person name="Song A."/>
            <person name="Song B.-B."/>
            <person name="Dinh H."/>
            <person name="Thornton R."/>
            <person name="Coyle M."/>
            <person name="Francisco L."/>
            <person name="Jackson L."/>
            <person name="Javaid M."/>
            <person name="Korchina V."/>
            <person name="Kovar C."/>
            <person name="Mata R."/>
            <person name="Mathew T."/>
            <person name="Ngo R."/>
            <person name="Nguyen L."/>
            <person name="Nguyen N."/>
            <person name="Okwuonu G."/>
            <person name="Ongeri F."/>
            <person name="Pham C."/>
            <person name="Simmons D."/>
            <person name="Wilczek-Boney K."/>
            <person name="Hale W."/>
            <person name="Jakkamsetti A."/>
            <person name="Pham P."/>
            <person name="Ruth R."/>
            <person name="San Lucas F."/>
            <person name="Warren J."/>
            <person name="Zhang J."/>
            <person name="Zhao Z."/>
            <person name="Zhou C."/>
            <person name="Zhu D."/>
            <person name="Lee S."/>
            <person name="Bess C."/>
            <person name="Blankenburg K."/>
            <person name="Forbes L."/>
            <person name="Fu Q."/>
            <person name="Gubbala S."/>
            <person name="Hirani K."/>
            <person name="Jayaseelan J.C."/>
            <person name="Lara F."/>
            <person name="Munidasa M."/>
            <person name="Palculict T."/>
            <person name="Patil S."/>
            <person name="Pu L.-L."/>
            <person name="Saada N."/>
            <person name="Tang L."/>
            <person name="Weissenberger G."/>
            <person name="Zhu Y."/>
            <person name="Hemphill L."/>
            <person name="Shang Y."/>
            <person name="Youmans B."/>
            <person name="Ayvaz T."/>
            <person name="Ross M."/>
            <person name="Santibanez J."/>
            <person name="Aqrawi P."/>
            <person name="Gross S."/>
            <person name="Joshi V."/>
            <person name="Fowler G."/>
            <person name="Nazareth L."/>
            <person name="Reid J."/>
            <person name="Worley K."/>
            <person name="Petrosino J."/>
            <person name="Highlander S."/>
            <person name="Gibbs R."/>
        </authorList>
    </citation>
    <scope>NUCLEOTIDE SEQUENCE [LARGE SCALE GENOMIC DNA]</scope>
    <source>
        <strain evidence="2">ATCC 33269</strain>
    </source>
</reference>
<feature type="transmembrane region" description="Helical" evidence="1">
    <location>
        <begin position="12"/>
        <end position="29"/>
    </location>
</feature>
<organism evidence="2 3">
    <name type="scientific">Hoylesella oralis ATCC 33269</name>
    <dbReference type="NCBI Taxonomy" id="873533"/>
    <lineage>
        <taxon>Bacteria</taxon>
        <taxon>Pseudomonadati</taxon>
        <taxon>Bacteroidota</taxon>
        <taxon>Bacteroidia</taxon>
        <taxon>Bacteroidales</taxon>
        <taxon>Prevotellaceae</taxon>
        <taxon>Hoylesella</taxon>
    </lineage>
</organism>
<sequence>MFIGLCQIFLRPVLFTVLLFYLFTFRFTIKQICFRYKKISEYAL</sequence>
<protein>
    <submittedName>
        <fullName evidence="2">Uncharacterized protein</fullName>
    </submittedName>
</protein>
<evidence type="ECO:0000313" key="3">
    <source>
        <dbReference type="Proteomes" id="UP000005580"/>
    </source>
</evidence>
<dbReference type="EMBL" id="AEPE02000004">
    <property type="protein sequence ID" value="EFZ37191.1"/>
    <property type="molecule type" value="Genomic_DNA"/>
</dbReference>
<keyword evidence="3" id="KW-1185">Reference proteome</keyword>